<proteinExistence type="predicted"/>
<keyword evidence="2" id="KW-1185">Reference proteome</keyword>
<sequence>MSQTYQDWELIVVEGGECPLAHTADAQNDSRIQTVSVFSARSDNDLFSLGLRMVRGEWAIFIDEMTDLRPRFLEACKELIGRSPRSVAGVLCAARCCDTGAALTPKPSSVAPKFLSKDDQPHSMTGVLLRKSALPPSLEGQGIGRNVLSSLKKRGSLVQLDEALIERGLRKLGDIDDERPHHYPRERSELRIGYVQWDYPAPSQAFVHREIAYLREKGIDVCVYYKTQAEPAIMPFPDVPSFKIDSWEELAGLSAAHSRNILHGHFAYPNTTLLTWPAAEYLGIPFSFSAHGVDIFHVANRERSQLGAMGRSPQCLAVFAPGSFHKGYFLKKGIPADRIIINRTAIDPGWLNVGTPDLDRPVEEILLITRFVEKKGLRDFVEIARQCSGMPLRFSLYGFGPLEEEVTRLSEPLPNLQLRVGPVKSDALLPLYDRAGILLLPCVQAENGDMDGLPSVLIDAAARGCVLVSSNISSIPDLVEDGRTGFLCEPGNPQSFAMALRRLLLFQKEMCVRFGFKRARRWNESSCLT</sequence>
<evidence type="ECO:0000313" key="2">
    <source>
        <dbReference type="Proteomes" id="UP000094172"/>
    </source>
</evidence>
<dbReference type="Proteomes" id="UP000094172">
    <property type="component" value="Unassembled WGS sequence"/>
</dbReference>
<comment type="caution">
    <text evidence="1">The sequence shown here is derived from an EMBL/GenBank/DDBJ whole genome shotgun (WGS) entry which is preliminary data.</text>
</comment>
<dbReference type="STRING" id="1774970.AUC70_03315"/>
<dbReference type="Pfam" id="PF13692">
    <property type="entry name" value="Glyco_trans_1_4"/>
    <property type="match status" value="1"/>
</dbReference>
<dbReference type="Gene3D" id="3.90.550.10">
    <property type="entry name" value="Spore Coat Polysaccharide Biosynthesis Protein SpsA, Chain A"/>
    <property type="match status" value="1"/>
</dbReference>
<organism evidence="1 2">
    <name type="scientific">Methyloceanibacter stevinii</name>
    <dbReference type="NCBI Taxonomy" id="1774970"/>
    <lineage>
        <taxon>Bacteria</taxon>
        <taxon>Pseudomonadati</taxon>
        <taxon>Pseudomonadota</taxon>
        <taxon>Alphaproteobacteria</taxon>
        <taxon>Hyphomicrobiales</taxon>
        <taxon>Hyphomicrobiaceae</taxon>
        <taxon>Methyloceanibacter</taxon>
    </lineage>
</organism>
<name>A0A1E3VQU6_9HYPH</name>
<dbReference type="EMBL" id="LPWE01000010">
    <property type="protein sequence ID" value="ODR95900.1"/>
    <property type="molecule type" value="Genomic_DNA"/>
</dbReference>
<evidence type="ECO:0008006" key="3">
    <source>
        <dbReference type="Google" id="ProtNLM"/>
    </source>
</evidence>
<accession>A0A1E3VQU6</accession>
<dbReference type="InterPro" id="IPR029044">
    <property type="entry name" value="Nucleotide-diphossugar_trans"/>
</dbReference>
<dbReference type="AlphaFoldDB" id="A0A1E3VQU6"/>
<protein>
    <recommendedName>
        <fullName evidence="3">Glycosyl transferase family 1 domain-containing protein</fullName>
    </recommendedName>
</protein>
<dbReference type="PANTHER" id="PTHR12526:SF638">
    <property type="entry name" value="SPORE COAT PROTEIN SA"/>
    <property type="match status" value="1"/>
</dbReference>
<dbReference type="Gene3D" id="3.40.50.2000">
    <property type="entry name" value="Glycogen Phosphorylase B"/>
    <property type="match status" value="2"/>
</dbReference>
<dbReference type="GO" id="GO:0016757">
    <property type="term" value="F:glycosyltransferase activity"/>
    <property type="evidence" value="ECO:0007669"/>
    <property type="project" value="TreeGrafter"/>
</dbReference>
<dbReference type="SUPFAM" id="SSF53756">
    <property type="entry name" value="UDP-Glycosyltransferase/glycogen phosphorylase"/>
    <property type="match status" value="1"/>
</dbReference>
<reference evidence="1 2" key="1">
    <citation type="journal article" date="2016" name="Environ. Microbiol.">
        <title>New Methyloceanibacter diversity from North Sea sediments includes methanotroph containing solely the soluble methane monooxygenase.</title>
        <authorList>
            <person name="Vekeman B."/>
            <person name="Kerckhof F.M."/>
            <person name="Cremers G."/>
            <person name="de Vos P."/>
            <person name="Vandamme P."/>
            <person name="Boon N."/>
            <person name="Op den Camp H.J."/>
            <person name="Heylen K."/>
        </authorList>
    </citation>
    <scope>NUCLEOTIDE SEQUENCE [LARGE SCALE GENOMIC DNA]</scope>
    <source>
        <strain evidence="1 2">R-67176</strain>
    </source>
</reference>
<evidence type="ECO:0000313" key="1">
    <source>
        <dbReference type="EMBL" id="ODR95900.1"/>
    </source>
</evidence>
<gene>
    <name evidence="1" type="ORF">AUC70_03315</name>
</gene>
<dbReference type="PANTHER" id="PTHR12526">
    <property type="entry name" value="GLYCOSYLTRANSFERASE"/>
    <property type="match status" value="1"/>
</dbReference>